<evidence type="ECO:0000256" key="3">
    <source>
        <dbReference type="ARBA" id="ARBA00022723"/>
    </source>
</evidence>
<sequence>MKADMRIAAMIVMGAAGLLAASPAMAQGKASPADVAAGKKAFMKCMACHATTAGAPAKVGPTLFGVVGKAAASQPGYRYSAALAGAKLTWNNANLDKWLARPMTMVPGTAMAFAGVSDAAERKAIIAYLSTLK</sequence>
<dbReference type="InterPro" id="IPR002327">
    <property type="entry name" value="Cyt_c_1A/1B"/>
</dbReference>
<keyword evidence="5 6" id="KW-0408">Iron</keyword>
<dbReference type="Pfam" id="PF00034">
    <property type="entry name" value="Cytochrom_C"/>
    <property type="match status" value="1"/>
</dbReference>
<dbReference type="PROSITE" id="PS51007">
    <property type="entry name" value="CYTC"/>
    <property type="match status" value="1"/>
</dbReference>
<proteinExistence type="predicted"/>
<keyword evidence="7" id="KW-0732">Signal</keyword>
<dbReference type="EMBL" id="JAAAPO010000002">
    <property type="protein sequence ID" value="NBC35967.1"/>
    <property type="molecule type" value="Genomic_DNA"/>
</dbReference>
<feature type="chain" id="PRO_5046089128" evidence="7">
    <location>
        <begin position="27"/>
        <end position="133"/>
    </location>
</feature>
<dbReference type="Proteomes" id="UP000753724">
    <property type="component" value="Unassembled WGS sequence"/>
</dbReference>
<evidence type="ECO:0000256" key="6">
    <source>
        <dbReference type="PROSITE-ProRule" id="PRU00433"/>
    </source>
</evidence>
<gene>
    <name evidence="9" type="ORF">GTZ99_05290</name>
</gene>
<evidence type="ECO:0000313" key="10">
    <source>
        <dbReference type="Proteomes" id="UP000753724"/>
    </source>
</evidence>
<dbReference type="Gene3D" id="1.10.760.10">
    <property type="entry name" value="Cytochrome c-like domain"/>
    <property type="match status" value="1"/>
</dbReference>
<organism evidence="9 10">
    <name type="scientific">Novosphingobium ovatum</name>
    <dbReference type="NCBI Taxonomy" id="1908523"/>
    <lineage>
        <taxon>Bacteria</taxon>
        <taxon>Pseudomonadati</taxon>
        <taxon>Pseudomonadota</taxon>
        <taxon>Alphaproteobacteria</taxon>
        <taxon>Sphingomonadales</taxon>
        <taxon>Sphingomonadaceae</taxon>
        <taxon>Novosphingobium</taxon>
    </lineage>
</organism>
<dbReference type="InterPro" id="IPR009056">
    <property type="entry name" value="Cyt_c-like_dom"/>
</dbReference>
<evidence type="ECO:0000259" key="8">
    <source>
        <dbReference type="PROSITE" id="PS51007"/>
    </source>
</evidence>
<dbReference type="SUPFAM" id="SSF46626">
    <property type="entry name" value="Cytochrome c"/>
    <property type="match status" value="1"/>
</dbReference>
<keyword evidence="10" id="KW-1185">Reference proteome</keyword>
<keyword evidence="3 6" id="KW-0479">Metal-binding</keyword>
<comment type="caution">
    <text evidence="9">The sequence shown here is derived from an EMBL/GenBank/DDBJ whole genome shotgun (WGS) entry which is preliminary data.</text>
</comment>
<evidence type="ECO:0000313" key="9">
    <source>
        <dbReference type="EMBL" id="NBC35967.1"/>
    </source>
</evidence>
<evidence type="ECO:0000256" key="1">
    <source>
        <dbReference type="ARBA" id="ARBA00022448"/>
    </source>
</evidence>
<name>A0ABW9XBQ3_9SPHN</name>
<evidence type="ECO:0000256" key="5">
    <source>
        <dbReference type="ARBA" id="ARBA00023004"/>
    </source>
</evidence>
<evidence type="ECO:0000256" key="4">
    <source>
        <dbReference type="ARBA" id="ARBA00022982"/>
    </source>
</evidence>
<dbReference type="PANTHER" id="PTHR11961">
    <property type="entry name" value="CYTOCHROME C"/>
    <property type="match status" value="1"/>
</dbReference>
<evidence type="ECO:0000256" key="7">
    <source>
        <dbReference type="SAM" id="SignalP"/>
    </source>
</evidence>
<keyword evidence="2 6" id="KW-0349">Heme</keyword>
<evidence type="ECO:0000256" key="2">
    <source>
        <dbReference type="ARBA" id="ARBA00022617"/>
    </source>
</evidence>
<keyword evidence="1" id="KW-0813">Transport</keyword>
<keyword evidence="4" id="KW-0249">Electron transport</keyword>
<feature type="domain" description="Cytochrome c" evidence="8">
    <location>
        <begin position="33"/>
        <end position="133"/>
    </location>
</feature>
<reference evidence="10" key="1">
    <citation type="submission" date="2020-01" db="EMBL/GenBank/DDBJ databases">
        <title>Sphingomonas sp. strain CSW-10.</title>
        <authorList>
            <person name="Chen W.-M."/>
        </authorList>
    </citation>
    <scope>NUCLEOTIDE SEQUENCE [LARGE SCALE GENOMIC DNA]</scope>
    <source>
        <strain evidence="10">FSY-8</strain>
    </source>
</reference>
<accession>A0ABW9XBQ3</accession>
<feature type="signal peptide" evidence="7">
    <location>
        <begin position="1"/>
        <end position="26"/>
    </location>
</feature>
<dbReference type="InterPro" id="IPR036909">
    <property type="entry name" value="Cyt_c-like_dom_sf"/>
</dbReference>
<dbReference type="PRINTS" id="PR00604">
    <property type="entry name" value="CYTCHRMECIAB"/>
</dbReference>
<protein>
    <submittedName>
        <fullName evidence="9">C-type cytochrome</fullName>
    </submittedName>
</protein>